<comment type="caution">
    <text evidence="2">The sequence shown here is derived from an EMBL/GenBank/DDBJ whole genome shotgun (WGS) entry which is preliminary data.</text>
</comment>
<keyword evidence="1" id="KW-0472">Membrane</keyword>
<dbReference type="AlphaFoldDB" id="A0ABD3AE72"/>
<dbReference type="Proteomes" id="UP001630127">
    <property type="component" value="Unassembled WGS sequence"/>
</dbReference>
<reference evidence="2 3" key="1">
    <citation type="submission" date="2024-11" db="EMBL/GenBank/DDBJ databases">
        <title>A near-complete genome assembly of Cinchona calisaya.</title>
        <authorList>
            <person name="Lian D.C."/>
            <person name="Zhao X.W."/>
            <person name="Wei L."/>
        </authorList>
    </citation>
    <scope>NUCLEOTIDE SEQUENCE [LARGE SCALE GENOMIC DNA]</scope>
    <source>
        <tissue evidence="2">Nenye</tissue>
    </source>
</reference>
<accession>A0ABD3AE72</accession>
<protein>
    <submittedName>
        <fullName evidence="2">Uncharacterized protein</fullName>
    </submittedName>
</protein>
<keyword evidence="1" id="KW-0812">Transmembrane</keyword>
<name>A0ABD3AE72_9GENT</name>
<keyword evidence="3" id="KW-1185">Reference proteome</keyword>
<keyword evidence="1" id="KW-1133">Transmembrane helix</keyword>
<gene>
    <name evidence="2" type="ORF">ACH5RR_008072</name>
</gene>
<evidence type="ECO:0000256" key="1">
    <source>
        <dbReference type="SAM" id="Phobius"/>
    </source>
</evidence>
<proteinExistence type="predicted"/>
<sequence>MPSGHSEYSHQLERLLLDVPIGDMCWAQNHSLSLNKLPQLRCLKQLEMTLHAYGGGSLLFFVMLTTACPLLSRFVVQFLYEARAPEQLMAAGLLHYERFETDFRDHHHPCLKLVKLIDIACYQSDLKFASALLQIAKSLDKIIIRPGTGYHGPGYLGPEKISTVRERAKSLEAYLAHGAKLVIL</sequence>
<evidence type="ECO:0000313" key="2">
    <source>
        <dbReference type="EMBL" id="KAL3528750.1"/>
    </source>
</evidence>
<dbReference type="EMBL" id="JBJUIK010000004">
    <property type="protein sequence ID" value="KAL3528750.1"/>
    <property type="molecule type" value="Genomic_DNA"/>
</dbReference>
<feature type="transmembrane region" description="Helical" evidence="1">
    <location>
        <begin position="58"/>
        <end position="80"/>
    </location>
</feature>
<organism evidence="2 3">
    <name type="scientific">Cinchona calisaya</name>
    <dbReference type="NCBI Taxonomy" id="153742"/>
    <lineage>
        <taxon>Eukaryota</taxon>
        <taxon>Viridiplantae</taxon>
        <taxon>Streptophyta</taxon>
        <taxon>Embryophyta</taxon>
        <taxon>Tracheophyta</taxon>
        <taxon>Spermatophyta</taxon>
        <taxon>Magnoliopsida</taxon>
        <taxon>eudicotyledons</taxon>
        <taxon>Gunneridae</taxon>
        <taxon>Pentapetalae</taxon>
        <taxon>asterids</taxon>
        <taxon>lamiids</taxon>
        <taxon>Gentianales</taxon>
        <taxon>Rubiaceae</taxon>
        <taxon>Cinchonoideae</taxon>
        <taxon>Cinchoneae</taxon>
        <taxon>Cinchona</taxon>
    </lineage>
</organism>
<evidence type="ECO:0000313" key="3">
    <source>
        <dbReference type="Proteomes" id="UP001630127"/>
    </source>
</evidence>